<evidence type="ECO:0000313" key="2">
    <source>
        <dbReference type="EnsemblMetazoa" id="CapteP218401"/>
    </source>
</evidence>
<dbReference type="GO" id="GO:0036297">
    <property type="term" value="P:interstrand cross-link repair"/>
    <property type="evidence" value="ECO:0007669"/>
    <property type="project" value="InterPro"/>
</dbReference>
<evidence type="ECO:0000313" key="3">
    <source>
        <dbReference type="Proteomes" id="UP000014760"/>
    </source>
</evidence>
<reference evidence="2" key="3">
    <citation type="submission" date="2015-06" db="UniProtKB">
        <authorList>
            <consortium name="EnsemblMetazoa"/>
        </authorList>
    </citation>
    <scope>IDENTIFICATION</scope>
</reference>
<name>R7TDP5_CAPTE</name>
<dbReference type="GO" id="GO:1905168">
    <property type="term" value="P:positive regulation of double-strand break repair via homologous recombination"/>
    <property type="evidence" value="ECO:0007669"/>
    <property type="project" value="TreeGrafter"/>
</dbReference>
<organism evidence="1">
    <name type="scientific">Capitella teleta</name>
    <name type="common">Polychaete worm</name>
    <dbReference type="NCBI Taxonomy" id="283909"/>
    <lineage>
        <taxon>Eukaryota</taxon>
        <taxon>Metazoa</taxon>
        <taxon>Spiralia</taxon>
        <taxon>Lophotrochozoa</taxon>
        <taxon>Annelida</taxon>
        <taxon>Polychaeta</taxon>
        <taxon>Sedentaria</taxon>
        <taxon>Scolecida</taxon>
        <taxon>Capitellidae</taxon>
        <taxon>Capitella</taxon>
    </lineage>
</organism>
<protein>
    <recommendedName>
        <fullName evidence="4">Fanconi anemia group B protein</fullName>
    </recommendedName>
</protein>
<dbReference type="EMBL" id="KB310334">
    <property type="protein sequence ID" value="ELT91819.1"/>
    <property type="molecule type" value="Genomic_DNA"/>
</dbReference>
<dbReference type="GO" id="GO:1990414">
    <property type="term" value="P:replication-born double-strand break repair via sister chromatid exchange"/>
    <property type="evidence" value="ECO:0007669"/>
    <property type="project" value="TreeGrafter"/>
</dbReference>
<proteinExistence type="predicted"/>
<gene>
    <name evidence="1" type="ORF">CAPTEDRAFT_218401</name>
</gene>
<dbReference type="EMBL" id="AMQN01013606">
    <property type="status" value="NOT_ANNOTATED_CDS"/>
    <property type="molecule type" value="Genomic_DNA"/>
</dbReference>
<dbReference type="Proteomes" id="UP000014760">
    <property type="component" value="Unassembled WGS sequence"/>
</dbReference>
<reference evidence="1 3" key="2">
    <citation type="journal article" date="2013" name="Nature">
        <title>Insights into bilaterian evolution from three spiralian genomes.</title>
        <authorList>
            <person name="Simakov O."/>
            <person name="Marletaz F."/>
            <person name="Cho S.J."/>
            <person name="Edsinger-Gonzales E."/>
            <person name="Havlak P."/>
            <person name="Hellsten U."/>
            <person name="Kuo D.H."/>
            <person name="Larsson T."/>
            <person name="Lv J."/>
            <person name="Arendt D."/>
            <person name="Savage R."/>
            <person name="Osoegawa K."/>
            <person name="de Jong P."/>
            <person name="Grimwood J."/>
            <person name="Chapman J.A."/>
            <person name="Shapiro H."/>
            <person name="Aerts A."/>
            <person name="Otillar R.P."/>
            <person name="Terry A.Y."/>
            <person name="Boore J.L."/>
            <person name="Grigoriev I.V."/>
            <person name="Lindberg D.R."/>
            <person name="Seaver E.C."/>
            <person name="Weisblat D.A."/>
            <person name="Putnam N.H."/>
            <person name="Rokhsar D.S."/>
        </authorList>
    </citation>
    <scope>NUCLEOTIDE SEQUENCE</scope>
    <source>
        <strain evidence="1 3">I ESC-2004</strain>
    </source>
</reference>
<dbReference type="InterPro" id="IPR033333">
    <property type="entry name" value="FANCB"/>
</dbReference>
<dbReference type="PANTHER" id="PTHR28450:SF1">
    <property type="entry name" value="FANCONI ANEMIA GROUP B PROTEIN"/>
    <property type="match status" value="1"/>
</dbReference>
<accession>R7TDP5</accession>
<dbReference type="OrthoDB" id="6082139at2759"/>
<evidence type="ECO:0000313" key="1">
    <source>
        <dbReference type="EMBL" id="ELT91819.1"/>
    </source>
</evidence>
<dbReference type="PANTHER" id="PTHR28450">
    <property type="entry name" value="FANCONI ANEMIA GROUP B PROTEIN"/>
    <property type="match status" value="1"/>
</dbReference>
<dbReference type="GO" id="GO:2000042">
    <property type="term" value="P:negative regulation of double-strand break repair via homologous recombination"/>
    <property type="evidence" value="ECO:0007669"/>
    <property type="project" value="TreeGrafter"/>
</dbReference>
<reference evidence="3" key="1">
    <citation type="submission" date="2012-12" db="EMBL/GenBank/DDBJ databases">
        <authorList>
            <person name="Hellsten U."/>
            <person name="Grimwood J."/>
            <person name="Chapman J.A."/>
            <person name="Shapiro H."/>
            <person name="Aerts A."/>
            <person name="Otillar R.P."/>
            <person name="Terry A.Y."/>
            <person name="Boore J.L."/>
            <person name="Simakov O."/>
            <person name="Marletaz F."/>
            <person name="Cho S.-J."/>
            <person name="Edsinger-Gonzales E."/>
            <person name="Havlak P."/>
            <person name="Kuo D.-H."/>
            <person name="Larsson T."/>
            <person name="Lv J."/>
            <person name="Arendt D."/>
            <person name="Savage R."/>
            <person name="Osoegawa K."/>
            <person name="de Jong P."/>
            <person name="Lindberg D.R."/>
            <person name="Seaver E.C."/>
            <person name="Weisblat D.A."/>
            <person name="Putnam N.H."/>
            <person name="Grigoriev I.V."/>
            <person name="Rokhsar D.S."/>
        </authorList>
    </citation>
    <scope>NUCLEOTIDE SEQUENCE</scope>
    <source>
        <strain evidence="3">I ESC-2004</strain>
    </source>
</reference>
<dbReference type="EnsemblMetazoa" id="CapteT218401">
    <property type="protein sequence ID" value="CapteP218401"/>
    <property type="gene ID" value="CapteG218401"/>
</dbReference>
<evidence type="ECO:0008006" key="4">
    <source>
        <dbReference type="Google" id="ProtNLM"/>
    </source>
</evidence>
<sequence>MCSLKSHHVTFNGYIWSFEIEKSTVSNSTILCCSKHEISAPPDHTSSASLLKPLIIARPSLGILRVAVQKSYRTKLRALYVLLGAKEDVFLTVVTLIDEILSVFLTIHNVCFFSSTKDKVTALNLQLNCVPSTTSQDIPPDVFASLKPCESMNRSQDGVINVAYILEGPNIVTFSTDRINLIILNTADNCYHQYFVELSSSLSSWSPVWVTFNQSIFTTTLLLQDKLKRPSMITFSIDFHPPTPQLLCIDSSSVIPLLYADIMLCVDIQMMTESEPKTFHTTLVTKNSQLLCFLNGKITNSTWLPFNHTKEIVMMESPAGRFICLLSSEHKFCAIDQTSFKVCFTTDGISNIFVDDFVRNGSTQLLLLKSTQFNEFILTDFHCIHSDTSNNPDNSSATAPMATLASAVIALNQRLQTGLARVRENEGIVKSRSVFIRRMCSDLQNMHLPSEMQVHNNEEFNRLVPLIGMAVKDPVAVDNPTSTGLKASLEWTHCISSVFIVGIKVFNGTNCDISNPRLQVLPSLATSLSSLSKCFTCVTVSRQNSSEAEKPSSFKKRKFDSSLSCEHFQFHDLCRISSGCSAIVAAQVNVREVMNNRLNPVLIYETGVDRKVSSLHCGEINCDFSDVVRELDAAQVSESHDMTVLCAFYATQKVFHFTACSSLTETTETIQRVLLGSLGFIRHESLDCYMALKPTLLSELCVEILEDSQGITLRCLYRTKDQLELFVHLLLDNLPHEITINVRASHNASVSNPCKALHREASMICREFRQLVTNATKGQSSTSGEGDARVRFEERRRKVQSFAESTCSAEDFNSAMKRVMTEKMKTEEELIAHMKM</sequence>
<keyword evidence="3" id="KW-1185">Reference proteome</keyword>
<dbReference type="AlphaFoldDB" id="R7TDP5"/>
<dbReference type="STRING" id="283909.R7TDP5"/>
<dbReference type="HOGENOM" id="CLU_339876_0_0_1"/>
<dbReference type="OMA" id="NNECKAR"/>
<dbReference type="GO" id="GO:0043240">
    <property type="term" value="C:Fanconi anaemia nuclear complex"/>
    <property type="evidence" value="ECO:0007669"/>
    <property type="project" value="InterPro"/>
</dbReference>